<comment type="similarity">
    <text evidence="2 11 12">Belongs to the class-I aminoacyl-tRNA synthetase family.</text>
</comment>
<evidence type="ECO:0000256" key="2">
    <source>
        <dbReference type="ARBA" id="ARBA00005594"/>
    </source>
</evidence>
<keyword evidence="4 11" id="KW-0963">Cytoplasm</keyword>
<dbReference type="PROSITE" id="PS00178">
    <property type="entry name" value="AA_TRNA_LIGASE_I"/>
    <property type="match status" value="1"/>
</dbReference>
<dbReference type="CDD" id="cd00671">
    <property type="entry name" value="ArgRS_core"/>
    <property type="match status" value="1"/>
</dbReference>
<dbReference type="InterPro" id="IPR005148">
    <property type="entry name" value="Arg-tRNA-synth_N"/>
</dbReference>
<comment type="catalytic activity">
    <reaction evidence="10 11">
        <text>tRNA(Arg) + L-arginine + ATP = L-arginyl-tRNA(Arg) + AMP + diphosphate</text>
        <dbReference type="Rhea" id="RHEA:20301"/>
        <dbReference type="Rhea" id="RHEA-COMP:9658"/>
        <dbReference type="Rhea" id="RHEA-COMP:9673"/>
        <dbReference type="ChEBI" id="CHEBI:30616"/>
        <dbReference type="ChEBI" id="CHEBI:32682"/>
        <dbReference type="ChEBI" id="CHEBI:33019"/>
        <dbReference type="ChEBI" id="CHEBI:78442"/>
        <dbReference type="ChEBI" id="CHEBI:78513"/>
        <dbReference type="ChEBI" id="CHEBI:456215"/>
        <dbReference type="EC" id="6.1.1.19"/>
    </reaction>
</comment>
<dbReference type="InterPro" id="IPR009080">
    <property type="entry name" value="tRNAsynth_Ia_anticodon-bd"/>
</dbReference>
<keyword evidence="8 11" id="KW-0648">Protein biosynthesis</keyword>
<dbReference type="GO" id="GO:0005737">
    <property type="term" value="C:cytoplasm"/>
    <property type="evidence" value="ECO:0007669"/>
    <property type="project" value="UniProtKB-SubCell"/>
</dbReference>
<dbReference type="Pfam" id="PF03485">
    <property type="entry name" value="Arg_tRNA_synt_N"/>
    <property type="match status" value="1"/>
</dbReference>
<dbReference type="Gene3D" id="3.40.50.620">
    <property type="entry name" value="HUPs"/>
    <property type="match status" value="1"/>
</dbReference>
<dbReference type="Gene3D" id="3.30.1360.70">
    <property type="entry name" value="Arginyl tRNA synthetase N-terminal domain"/>
    <property type="match status" value="1"/>
</dbReference>
<keyword evidence="9 11" id="KW-0030">Aminoacyl-tRNA synthetase</keyword>
<name>E4L9M5_9FIRM</name>
<dbReference type="GO" id="GO:0004814">
    <property type="term" value="F:arginine-tRNA ligase activity"/>
    <property type="evidence" value="ECO:0007669"/>
    <property type="project" value="UniProtKB-UniRule"/>
</dbReference>
<comment type="subunit">
    <text evidence="3 11">Monomer.</text>
</comment>
<feature type="domain" description="DALR anticodon binding" evidence="13">
    <location>
        <begin position="434"/>
        <end position="554"/>
    </location>
</feature>
<dbReference type="eggNOG" id="COG0018">
    <property type="taxonomic scope" value="Bacteria"/>
</dbReference>
<dbReference type="Gene3D" id="1.10.730.10">
    <property type="entry name" value="Isoleucyl-tRNA Synthetase, Domain 1"/>
    <property type="match status" value="1"/>
</dbReference>
<dbReference type="Pfam" id="PF05746">
    <property type="entry name" value="DALR_1"/>
    <property type="match status" value="1"/>
</dbReference>
<dbReference type="SUPFAM" id="SSF55190">
    <property type="entry name" value="Arginyl-tRNA synthetase (ArgRS), N-terminal 'additional' domain"/>
    <property type="match status" value="1"/>
</dbReference>
<dbReference type="InterPro" id="IPR001278">
    <property type="entry name" value="Arg-tRNA-ligase"/>
</dbReference>
<evidence type="ECO:0000313" key="15">
    <source>
        <dbReference type="EMBL" id="EFR42492.1"/>
    </source>
</evidence>
<dbReference type="EC" id="6.1.1.19" evidence="11"/>
<comment type="subcellular location">
    <subcellularLocation>
        <location evidence="1 11">Cytoplasm</location>
    </subcellularLocation>
</comment>
<reference evidence="15 16" key="1">
    <citation type="submission" date="2010-11" db="EMBL/GenBank/DDBJ databases">
        <authorList>
            <person name="Durkin A.S."/>
            <person name="Madupu R."/>
            <person name="Torralba M."/>
            <person name="Gillis M."/>
            <person name="Methe B."/>
            <person name="Sutton G."/>
            <person name="Nelson K.E."/>
        </authorList>
    </citation>
    <scope>NUCLEOTIDE SEQUENCE [LARGE SCALE GENOMIC DNA]</scope>
    <source>
        <strain evidence="15 16">UPII 345-E</strain>
    </source>
</reference>
<dbReference type="SMART" id="SM01016">
    <property type="entry name" value="Arg_tRNA_synt_N"/>
    <property type="match status" value="1"/>
</dbReference>
<dbReference type="HAMAP" id="MF_00123">
    <property type="entry name" value="Arg_tRNA_synth"/>
    <property type="match status" value="1"/>
</dbReference>
<evidence type="ECO:0000256" key="9">
    <source>
        <dbReference type="ARBA" id="ARBA00023146"/>
    </source>
</evidence>
<dbReference type="PRINTS" id="PR01038">
    <property type="entry name" value="TRNASYNTHARG"/>
</dbReference>
<evidence type="ECO:0000256" key="10">
    <source>
        <dbReference type="ARBA" id="ARBA00049339"/>
    </source>
</evidence>
<dbReference type="Proteomes" id="UP000004594">
    <property type="component" value="Unassembled WGS sequence"/>
</dbReference>
<dbReference type="SUPFAM" id="SSF52374">
    <property type="entry name" value="Nucleotidylyl transferase"/>
    <property type="match status" value="1"/>
</dbReference>
<dbReference type="RefSeq" id="WP_007554763.1">
    <property type="nucleotide sequence ID" value="NZ_AENT01000024.1"/>
</dbReference>
<evidence type="ECO:0000256" key="1">
    <source>
        <dbReference type="ARBA" id="ARBA00004496"/>
    </source>
</evidence>
<dbReference type="InterPro" id="IPR014729">
    <property type="entry name" value="Rossmann-like_a/b/a_fold"/>
</dbReference>
<keyword evidence="5 11" id="KW-0436">Ligase</keyword>
<feature type="short sequence motif" description="'HIGH' region" evidence="11">
    <location>
        <begin position="130"/>
        <end position="140"/>
    </location>
</feature>
<dbReference type="NCBIfam" id="TIGR00456">
    <property type="entry name" value="argS"/>
    <property type="match status" value="1"/>
</dbReference>
<feature type="domain" description="Arginyl tRNA synthetase N-terminal" evidence="14">
    <location>
        <begin position="1"/>
        <end position="93"/>
    </location>
</feature>
<dbReference type="AlphaFoldDB" id="E4L9M5"/>
<sequence length="554" mass="62669">MEVRDELKELIEKAKLAAVESGELPKGDYPPVQRLELSPKKEFGDYSSNAAMQWARVAHMAPRKIAEILVEHIDSSLVSKTDIAGAGFINFFLAKNTVYAELKKILAKGENYGDLPRNDEEAVLVEYVSANPTGPLHIGHARGAAYGSAMVNLLRSAGYKVLAEYYINDAGNQIDNLALSVNARYLQLLGKDAQLPENGYHGHDIIETAQSILDRDGTKYLEMDEEKRIEVFKEVALKEKLAALKKDLSDFNVEFDVWMSERSFYPDQVNEVLDILKKNGTLYEKEDAWWLNTTKDGDDKDRVVIRSNGEPTYFCSDIAYVKNKIERGYHKLIDIWGADHHGYIARVKSAMTSLGYNADDFDIMLLQMVTLLRDGKPVKMSKRTGQSVTLRELMDEVGVDVARYFFCSRTLDSQMDFDIDLAKKRSSENPVYYIQYANARVHSLFKQAEENGVKIPSWEDVDFTVLVDESELDLIKKMEVYHGFLKGAAAERAPQRIATYAYELAALFHHFYRKCRILGEEEKLMQARLGLIRAVGYVLVHALGILGVSAPEEM</sequence>
<evidence type="ECO:0000256" key="3">
    <source>
        <dbReference type="ARBA" id="ARBA00011245"/>
    </source>
</evidence>
<keyword evidence="7 11" id="KW-0067">ATP-binding</keyword>
<protein>
    <recommendedName>
        <fullName evidence="11">Arginine--tRNA ligase</fullName>
        <ecNumber evidence="11">6.1.1.19</ecNumber>
    </recommendedName>
    <alternativeName>
        <fullName evidence="11">Arginyl-tRNA synthetase</fullName>
        <shortName evidence="11">ArgRS</shortName>
    </alternativeName>
</protein>
<gene>
    <name evidence="11 15" type="primary">argS</name>
    <name evidence="15" type="ORF">HMPREF9220_0452</name>
</gene>
<dbReference type="InterPro" id="IPR008909">
    <property type="entry name" value="DALR_anticod-bd"/>
</dbReference>
<evidence type="ECO:0000256" key="5">
    <source>
        <dbReference type="ARBA" id="ARBA00022598"/>
    </source>
</evidence>
<evidence type="ECO:0000256" key="8">
    <source>
        <dbReference type="ARBA" id="ARBA00022917"/>
    </source>
</evidence>
<dbReference type="InterPro" id="IPR036695">
    <property type="entry name" value="Arg-tRNA-synth_N_sf"/>
</dbReference>
<organism evidence="15 16">
    <name type="scientific">Dialister micraerophilus UPII 345-E</name>
    <dbReference type="NCBI Taxonomy" id="910314"/>
    <lineage>
        <taxon>Bacteria</taxon>
        <taxon>Bacillati</taxon>
        <taxon>Bacillota</taxon>
        <taxon>Negativicutes</taxon>
        <taxon>Veillonellales</taxon>
        <taxon>Veillonellaceae</taxon>
        <taxon>Dialister</taxon>
    </lineage>
</organism>
<keyword evidence="6 11" id="KW-0547">Nucleotide-binding</keyword>
<dbReference type="SUPFAM" id="SSF47323">
    <property type="entry name" value="Anticodon-binding domain of a subclass of class I aminoacyl-tRNA synthetases"/>
    <property type="match status" value="1"/>
</dbReference>
<dbReference type="InterPro" id="IPR001412">
    <property type="entry name" value="aa-tRNA-synth_I_CS"/>
</dbReference>
<evidence type="ECO:0000256" key="7">
    <source>
        <dbReference type="ARBA" id="ARBA00022840"/>
    </source>
</evidence>
<evidence type="ECO:0000313" key="16">
    <source>
        <dbReference type="Proteomes" id="UP000004594"/>
    </source>
</evidence>
<dbReference type="OrthoDB" id="9805987at2"/>
<evidence type="ECO:0000256" key="11">
    <source>
        <dbReference type="HAMAP-Rule" id="MF_00123"/>
    </source>
</evidence>
<evidence type="ECO:0000259" key="14">
    <source>
        <dbReference type="SMART" id="SM01016"/>
    </source>
</evidence>
<accession>E4L9M5</accession>
<dbReference type="GO" id="GO:0006420">
    <property type="term" value="P:arginyl-tRNA aminoacylation"/>
    <property type="evidence" value="ECO:0007669"/>
    <property type="project" value="UniProtKB-UniRule"/>
</dbReference>
<dbReference type="FunFam" id="1.10.730.10:FF:000008">
    <property type="entry name" value="Arginine--tRNA ligase"/>
    <property type="match status" value="1"/>
</dbReference>
<proteinExistence type="inferred from homology"/>
<dbReference type="InterPro" id="IPR035684">
    <property type="entry name" value="ArgRS_core"/>
</dbReference>
<dbReference type="EMBL" id="AENT01000024">
    <property type="protein sequence ID" value="EFR42492.1"/>
    <property type="molecule type" value="Genomic_DNA"/>
</dbReference>
<comment type="caution">
    <text evidence="15">The sequence shown here is derived from an EMBL/GenBank/DDBJ whole genome shotgun (WGS) entry which is preliminary data.</text>
</comment>
<evidence type="ECO:0000256" key="6">
    <source>
        <dbReference type="ARBA" id="ARBA00022741"/>
    </source>
</evidence>
<evidence type="ECO:0000256" key="12">
    <source>
        <dbReference type="RuleBase" id="RU363038"/>
    </source>
</evidence>
<dbReference type="SMART" id="SM00836">
    <property type="entry name" value="DALR_1"/>
    <property type="match status" value="1"/>
</dbReference>
<dbReference type="PANTHER" id="PTHR11956">
    <property type="entry name" value="ARGINYL-TRNA SYNTHETASE"/>
    <property type="match status" value="1"/>
</dbReference>
<dbReference type="FunFam" id="3.40.50.620:FF:000062">
    <property type="entry name" value="Arginine--tRNA ligase"/>
    <property type="match status" value="1"/>
</dbReference>
<evidence type="ECO:0000259" key="13">
    <source>
        <dbReference type="SMART" id="SM00836"/>
    </source>
</evidence>
<dbReference type="PANTHER" id="PTHR11956:SF5">
    <property type="entry name" value="ARGININE--TRNA LIGASE, CYTOPLASMIC"/>
    <property type="match status" value="1"/>
</dbReference>
<dbReference type="GO" id="GO:0005524">
    <property type="term" value="F:ATP binding"/>
    <property type="evidence" value="ECO:0007669"/>
    <property type="project" value="UniProtKB-UniRule"/>
</dbReference>
<evidence type="ECO:0000256" key="4">
    <source>
        <dbReference type="ARBA" id="ARBA00022490"/>
    </source>
</evidence>
<dbReference type="Pfam" id="PF00750">
    <property type="entry name" value="tRNA-synt_1d"/>
    <property type="match status" value="1"/>
</dbReference>